<dbReference type="EMBL" id="JAFNEN010000150">
    <property type="protein sequence ID" value="KAG8191881.1"/>
    <property type="molecule type" value="Genomic_DNA"/>
</dbReference>
<dbReference type="AlphaFoldDB" id="A0AAV6V8G9"/>
<gene>
    <name evidence="1" type="ORF">JTE90_019816</name>
</gene>
<comment type="caution">
    <text evidence="1">The sequence shown here is derived from an EMBL/GenBank/DDBJ whole genome shotgun (WGS) entry which is preliminary data.</text>
</comment>
<protein>
    <submittedName>
        <fullName evidence="1">Uncharacterized protein</fullName>
    </submittedName>
</protein>
<organism evidence="1 2">
    <name type="scientific">Oedothorax gibbosus</name>
    <dbReference type="NCBI Taxonomy" id="931172"/>
    <lineage>
        <taxon>Eukaryota</taxon>
        <taxon>Metazoa</taxon>
        <taxon>Ecdysozoa</taxon>
        <taxon>Arthropoda</taxon>
        <taxon>Chelicerata</taxon>
        <taxon>Arachnida</taxon>
        <taxon>Araneae</taxon>
        <taxon>Araneomorphae</taxon>
        <taxon>Entelegynae</taxon>
        <taxon>Araneoidea</taxon>
        <taxon>Linyphiidae</taxon>
        <taxon>Erigoninae</taxon>
        <taxon>Oedothorax</taxon>
    </lineage>
</organism>
<accession>A0AAV6V8G9</accession>
<dbReference type="Proteomes" id="UP000827092">
    <property type="component" value="Unassembled WGS sequence"/>
</dbReference>
<proteinExistence type="predicted"/>
<reference evidence="1 2" key="1">
    <citation type="journal article" date="2022" name="Nat. Ecol. Evol.">
        <title>A masculinizing supergene underlies an exaggerated male reproductive morph in a spider.</title>
        <authorList>
            <person name="Hendrickx F."/>
            <person name="De Corte Z."/>
            <person name="Sonet G."/>
            <person name="Van Belleghem S.M."/>
            <person name="Kostlbacher S."/>
            <person name="Vangestel C."/>
        </authorList>
    </citation>
    <scope>NUCLEOTIDE SEQUENCE [LARGE SCALE GENOMIC DNA]</scope>
    <source>
        <strain evidence="1">W744_W776</strain>
    </source>
</reference>
<sequence length="93" mass="10979">MFFTSVANLQCHSWETFFNCWTSTFRNFLISDVRLSFCSDFNDHEDTELLSDFSRYFPRVDCVQYCLFSCVLPSKVGLRDIFDLGLWNKSCTN</sequence>
<name>A0AAV6V8G9_9ARAC</name>
<evidence type="ECO:0000313" key="1">
    <source>
        <dbReference type="EMBL" id="KAG8191881.1"/>
    </source>
</evidence>
<evidence type="ECO:0000313" key="2">
    <source>
        <dbReference type="Proteomes" id="UP000827092"/>
    </source>
</evidence>
<keyword evidence="2" id="KW-1185">Reference proteome</keyword>